<dbReference type="AlphaFoldDB" id="A0AA38NLJ9"/>
<accession>A0AA38NLJ9</accession>
<name>A0AA38NLJ9_9AGAR</name>
<reference evidence="2" key="1">
    <citation type="submission" date="2022-08" db="EMBL/GenBank/DDBJ databases">
        <authorList>
            <consortium name="DOE Joint Genome Institute"/>
            <person name="Min B."/>
            <person name="Riley R."/>
            <person name="Sierra-Patev S."/>
            <person name="Naranjo-Ortiz M."/>
            <person name="Looney B."/>
            <person name="Konkel Z."/>
            <person name="Slot J.C."/>
            <person name="Sakamoto Y."/>
            <person name="Steenwyk J.L."/>
            <person name="Rokas A."/>
            <person name="Carro J."/>
            <person name="Camarero S."/>
            <person name="Ferreira P."/>
            <person name="Molpeceres G."/>
            <person name="Ruiz-Duenas F.J."/>
            <person name="Serrano A."/>
            <person name="Henrissat B."/>
            <person name="Drula E."/>
            <person name="Hughes K.W."/>
            <person name="Mata J.L."/>
            <person name="Ishikawa N.K."/>
            <person name="Vargas-Isla R."/>
            <person name="Ushijima S."/>
            <person name="Smith C.A."/>
            <person name="Ahrendt S."/>
            <person name="Andreopoulos W."/>
            <person name="He G."/>
            <person name="Labutti K."/>
            <person name="Lipzen A."/>
            <person name="Ng V."/>
            <person name="Sandor L."/>
            <person name="Barry K."/>
            <person name="Martinez A.T."/>
            <person name="Xiao Y."/>
            <person name="Gibbons J.G."/>
            <person name="Terashima K."/>
            <person name="Hibbett D.S."/>
            <person name="Grigoriev I.V."/>
        </authorList>
    </citation>
    <scope>NUCLEOTIDE SEQUENCE</scope>
    <source>
        <strain evidence="2">TFB10291</strain>
    </source>
</reference>
<keyword evidence="3" id="KW-1185">Reference proteome</keyword>
<keyword evidence="1" id="KW-0732">Signal</keyword>
<proteinExistence type="predicted"/>
<evidence type="ECO:0000313" key="2">
    <source>
        <dbReference type="EMBL" id="KAJ3784354.1"/>
    </source>
</evidence>
<evidence type="ECO:0000256" key="1">
    <source>
        <dbReference type="SAM" id="SignalP"/>
    </source>
</evidence>
<sequence length="192" mass="21413">MHFNLAYLITVLFAISVYTAPVTNPSSCVDLDIRDESSFGCGHGHLTVRPRTANGPSQAQLDMLNRLNRMRHWNTITLGIYVTFMSDSGTAYEPPSSNLEGYPNIQKRISTAIYEHMSPSQTHRPILYLNRFKSNDPNPSAILVAFRLEGKTLWSLISIDKDGVPTVVAQTQASSLSFSLPLTLTFYCSRIN</sequence>
<protein>
    <submittedName>
        <fullName evidence="2">Uncharacterized protein</fullName>
    </submittedName>
</protein>
<organism evidence="2 3">
    <name type="scientific">Lentinula aff. detonsa</name>
    <dbReference type="NCBI Taxonomy" id="2804958"/>
    <lineage>
        <taxon>Eukaryota</taxon>
        <taxon>Fungi</taxon>
        <taxon>Dikarya</taxon>
        <taxon>Basidiomycota</taxon>
        <taxon>Agaricomycotina</taxon>
        <taxon>Agaricomycetes</taxon>
        <taxon>Agaricomycetidae</taxon>
        <taxon>Agaricales</taxon>
        <taxon>Marasmiineae</taxon>
        <taxon>Omphalotaceae</taxon>
        <taxon>Lentinula</taxon>
    </lineage>
</organism>
<dbReference type="EMBL" id="MU793380">
    <property type="protein sequence ID" value="KAJ3784354.1"/>
    <property type="molecule type" value="Genomic_DNA"/>
</dbReference>
<feature type="chain" id="PRO_5041302353" evidence="1">
    <location>
        <begin position="20"/>
        <end position="192"/>
    </location>
</feature>
<dbReference type="Proteomes" id="UP001163798">
    <property type="component" value="Unassembled WGS sequence"/>
</dbReference>
<feature type="signal peptide" evidence="1">
    <location>
        <begin position="1"/>
        <end position="19"/>
    </location>
</feature>
<evidence type="ECO:0000313" key="3">
    <source>
        <dbReference type="Proteomes" id="UP001163798"/>
    </source>
</evidence>
<gene>
    <name evidence="2" type="ORF">GGU10DRAFT_30458</name>
</gene>
<comment type="caution">
    <text evidence="2">The sequence shown here is derived from an EMBL/GenBank/DDBJ whole genome shotgun (WGS) entry which is preliminary data.</text>
</comment>